<organism evidence="9 10">
    <name type="scientific">Paraconexibacter antarcticus</name>
    <dbReference type="NCBI Taxonomy" id="2949664"/>
    <lineage>
        <taxon>Bacteria</taxon>
        <taxon>Bacillati</taxon>
        <taxon>Actinomycetota</taxon>
        <taxon>Thermoleophilia</taxon>
        <taxon>Solirubrobacterales</taxon>
        <taxon>Paraconexibacteraceae</taxon>
        <taxon>Paraconexibacter</taxon>
    </lineage>
</organism>
<dbReference type="PANTHER" id="PTHR42718:SF46">
    <property type="entry name" value="BLR6921 PROTEIN"/>
    <property type="match status" value="1"/>
</dbReference>
<evidence type="ECO:0000256" key="7">
    <source>
        <dbReference type="SAM" id="Phobius"/>
    </source>
</evidence>
<dbReference type="InterPro" id="IPR020846">
    <property type="entry name" value="MFS_dom"/>
</dbReference>
<keyword evidence="6 7" id="KW-0472">Membrane</keyword>
<dbReference type="InterPro" id="IPR011701">
    <property type="entry name" value="MFS"/>
</dbReference>
<dbReference type="RefSeq" id="WP_254571330.1">
    <property type="nucleotide sequence ID" value="NZ_CP098502.1"/>
</dbReference>
<keyword evidence="2" id="KW-0813">Transport</keyword>
<dbReference type="PANTHER" id="PTHR42718">
    <property type="entry name" value="MAJOR FACILITATOR SUPERFAMILY MULTIDRUG TRANSPORTER MFSC"/>
    <property type="match status" value="1"/>
</dbReference>
<keyword evidence="3" id="KW-1003">Cell membrane</keyword>
<dbReference type="Gene3D" id="1.20.1250.20">
    <property type="entry name" value="MFS general substrate transporter like domains"/>
    <property type="match status" value="1"/>
</dbReference>
<evidence type="ECO:0000313" key="9">
    <source>
        <dbReference type="EMBL" id="UTI64630.1"/>
    </source>
</evidence>
<feature type="transmembrane region" description="Helical" evidence="7">
    <location>
        <begin position="307"/>
        <end position="329"/>
    </location>
</feature>
<accession>A0ABY5DT37</accession>
<dbReference type="InterPro" id="IPR036259">
    <property type="entry name" value="MFS_trans_sf"/>
</dbReference>
<dbReference type="EMBL" id="CP098502">
    <property type="protein sequence ID" value="UTI64630.1"/>
    <property type="molecule type" value="Genomic_DNA"/>
</dbReference>
<dbReference type="SUPFAM" id="SSF103473">
    <property type="entry name" value="MFS general substrate transporter"/>
    <property type="match status" value="1"/>
</dbReference>
<feature type="transmembrane region" description="Helical" evidence="7">
    <location>
        <begin position="227"/>
        <end position="251"/>
    </location>
</feature>
<evidence type="ECO:0000256" key="1">
    <source>
        <dbReference type="ARBA" id="ARBA00004651"/>
    </source>
</evidence>
<dbReference type="PROSITE" id="PS50850">
    <property type="entry name" value="MFS"/>
    <property type="match status" value="1"/>
</dbReference>
<feature type="transmembrane region" description="Helical" evidence="7">
    <location>
        <begin position="409"/>
        <end position="430"/>
    </location>
</feature>
<feature type="transmembrane region" description="Helical" evidence="7">
    <location>
        <begin position="365"/>
        <end position="388"/>
    </location>
</feature>
<feature type="domain" description="Major facilitator superfamily (MFS) profile" evidence="8">
    <location>
        <begin position="16"/>
        <end position="474"/>
    </location>
</feature>
<evidence type="ECO:0000256" key="6">
    <source>
        <dbReference type="ARBA" id="ARBA00023136"/>
    </source>
</evidence>
<protein>
    <submittedName>
        <fullName evidence="9">MFS transporter</fullName>
    </submittedName>
</protein>
<dbReference type="Proteomes" id="UP001056035">
    <property type="component" value="Chromosome"/>
</dbReference>
<proteinExistence type="predicted"/>
<feature type="transmembrane region" description="Helical" evidence="7">
    <location>
        <begin position="54"/>
        <end position="71"/>
    </location>
</feature>
<reference evidence="9 10" key="1">
    <citation type="submission" date="2022-06" db="EMBL/GenBank/DDBJ databases">
        <title>Paraconexibacter antarcticus.</title>
        <authorList>
            <person name="Kim C.S."/>
        </authorList>
    </citation>
    <scope>NUCLEOTIDE SEQUENCE [LARGE SCALE GENOMIC DNA]</scope>
    <source>
        <strain evidence="9 10">02-257</strain>
    </source>
</reference>
<feature type="transmembrane region" description="Helical" evidence="7">
    <location>
        <begin position="336"/>
        <end position="353"/>
    </location>
</feature>
<evidence type="ECO:0000256" key="5">
    <source>
        <dbReference type="ARBA" id="ARBA00022989"/>
    </source>
</evidence>
<evidence type="ECO:0000259" key="8">
    <source>
        <dbReference type="PROSITE" id="PS50850"/>
    </source>
</evidence>
<feature type="transmembrane region" description="Helical" evidence="7">
    <location>
        <begin position="168"/>
        <end position="190"/>
    </location>
</feature>
<feature type="transmembrane region" description="Helical" evidence="7">
    <location>
        <begin position="14"/>
        <end position="34"/>
    </location>
</feature>
<evidence type="ECO:0000313" key="10">
    <source>
        <dbReference type="Proteomes" id="UP001056035"/>
    </source>
</evidence>
<name>A0ABY5DT37_9ACTN</name>
<dbReference type="CDD" id="cd17321">
    <property type="entry name" value="MFS_MMR_MDR_like"/>
    <property type="match status" value="1"/>
</dbReference>
<dbReference type="Gene3D" id="1.20.1720.10">
    <property type="entry name" value="Multidrug resistance protein D"/>
    <property type="match status" value="1"/>
</dbReference>
<gene>
    <name evidence="9" type="ORF">NBH00_00115</name>
</gene>
<feature type="transmembrane region" description="Helical" evidence="7">
    <location>
        <begin position="140"/>
        <end position="162"/>
    </location>
</feature>
<evidence type="ECO:0000256" key="4">
    <source>
        <dbReference type="ARBA" id="ARBA00022692"/>
    </source>
</evidence>
<sequence>MHPDHPNPHHARRWAILGILGLAQLMVVLDATIVNIALPSAQQALHFSNDNRQWIVTAYALAFGSLLLLGGRIGDLFGRKTTFIVGLIGFAVASAAGGAAQSFGVLVAARTLQGAFGALLAPAALSLLTTTFTDEKERNTAFGVFGVIAGSGAAVGLLLGGVLTEYLSWRWCLYVNLAFAAAATAGAVTLLHNQVPADKPRLDLPGTLTASAGLFGLAYGFSHAETAGWGAPLTIGTLAAAAVLLTAFVALQRRVAHPLLPLRIVLDRTRGGAFLALALAGAGIFGVFLFLTYFLQQNLGLSPLQTGLAFLPMTATIMLTATVATTRLVPHYGPRPMIVAGMALGAAGMVYLAQLEVGSHYAGGVLPALLIMGPGLGLIFATAINSATAGVDPRDAGVGSAMVNTMQQVGGSVGTALLSTLAASASAGYLDGRAPTPAVLAQASIESYTTVFWVAAGILALGLVVCGLLLPARPVERAVGVAPSLAH</sequence>
<feature type="transmembrane region" description="Helical" evidence="7">
    <location>
        <begin position="115"/>
        <end position="133"/>
    </location>
</feature>
<evidence type="ECO:0000256" key="2">
    <source>
        <dbReference type="ARBA" id="ARBA00022448"/>
    </source>
</evidence>
<feature type="transmembrane region" description="Helical" evidence="7">
    <location>
        <begin position="83"/>
        <end position="109"/>
    </location>
</feature>
<feature type="transmembrane region" description="Helical" evidence="7">
    <location>
        <begin position="450"/>
        <end position="470"/>
    </location>
</feature>
<evidence type="ECO:0000256" key="3">
    <source>
        <dbReference type="ARBA" id="ARBA00022475"/>
    </source>
</evidence>
<keyword evidence="4 7" id="KW-0812">Transmembrane</keyword>
<feature type="transmembrane region" description="Helical" evidence="7">
    <location>
        <begin position="272"/>
        <end position="295"/>
    </location>
</feature>
<keyword evidence="10" id="KW-1185">Reference proteome</keyword>
<dbReference type="Pfam" id="PF07690">
    <property type="entry name" value="MFS_1"/>
    <property type="match status" value="1"/>
</dbReference>
<keyword evidence="5 7" id="KW-1133">Transmembrane helix</keyword>
<comment type="subcellular location">
    <subcellularLocation>
        <location evidence="1">Cell membrane</location>
        <topology evidence="1">Multi-pass membrane protein</topology>
    </subcellularLocation>
</comment>